<feature type="transmembrane region" description="Helical" evidence="7">
    <location>
        <begin position="160"/>
        <end position="190"/>
    </location>
</feature>
<dbReference type="PANTHER" id="PTHR43394:SF1">
    <property type="entry name" value="ATP-BINDING CASSETTE SUB-FAMILY B MEMBER 10, MITOCHONDRIAL"/>
    <property type="match status" value="1"/>
</dbReference>
<evidence type="ECO:0000256" key="5">
    <source>
        <dbReference type="ARBA" id="ARBA00022989"/>
    </source>
</evidence>
<dbReference type="Gene3D" id="1.20.1560.10">
    <property type="entry name" value="ABC transporter type 1, transmembrane domain"/>
    <property type="match status" value="1"/>
</dbReference>
<comment type="subcellular location">
    <subcellularLocation>
        <location evidence="1">Cell membrane</location>
        <topology evidence="1">Multi-pass membrane protein</topology>
    </subcellularLocation>
</comment>
<keyword evidence="3" id="KW-0547">Nucleotide-binding</keyword>
<dbReference type="PROSITE" id="PS50929">
    <property type="entry name" value="ABC_TM1F"/>
    <property type="match status" value="1"/>
</dbReference>
<feature type="transmembrane region" description="Helical" evidence="7">
    <location>
        <begin position="253"/>
        <end position="275"/>
    </location>
</feature>
<feature type="transmembrane region" description="Helical" evidence="7">
    <location>
        <begin position="76"/>
        <end position="96"/>
    </location>
</feature>
<evidence type="ECO:0000256" key="4">
    <source>
        <dbReference type="ARBA" id="ARBA00022840"/>
    </source>
</evidence>
<dbReference type="PANTHER" id="PTHR43394">
    <property type="entry name" value="ATP-DEPENDENT PERMEASE MDL1, MITOCHONDRIAL"/>
    <property type="match status" value="1"/>
</dbReference>
<evidence type="ECO:0000256" key="1">
    <source>
        <dbReference type="ARBA" id="ARBA00004651"/>
    </source>
</evidence>
<keyword evidence="4 10" id="KW-0067">ATP-binding</keyword>
<comment type="caution">
    <text evidence="10">The sequence shown here is derived from an EMBL/GenBank/DDBJ whole genome shotgun (WGS) entry which is preliminary data.</text>
</comment>
<dbReference type="SUPFAM" id="SSF52540">
    <property type="entry name" value="P-loop containing nucleoside triphosphate hydrolases"/>
    <property type="match status" value="1"/>
</dbReference>
<dbReference type="Pfam" id="PF00664">
    <property type="entry name" value="ABC_membrane"/>
    <property type="match status" value="1"/>
</dbReference>
<dbReference type="OrthoDB" id="9804259at2"/>
<accession>A0A3M8QVH8</accession>
<organism evidence="10">
    <name type="scientific">Acidithiobacillus sulfuriphilus</name>
    <dbReference type="NCBI Taxonomy" id="1867749"/>
    <lineage>
        <taxon>Bacteria</taxon>
        <taxon>Pseudomonadati</taxon>
        <taxon>Pseudomonadota</taxon>
        <taxon>Acidithiobacillia</taxon>
        <taxon>Acidithiobacillales</taxon>
        <taxon>Acidithiobacillaceae</taxon>
        <taxon>Acidithiobacillus</taxon>
    </lineage>
</organism>
<dbReference type="InterPro" id="IPR003593">
    <property type="entry name" value="AAA+_ATPase"/>
</dbReference>
<dbReference type="GO" id="GO:0005524">
    <property type="term" value="F:ATP binding"/>
    <property type="evidence" value="ECO:0007669"/>
    <property type="project" value="UniProtKB-KW"/>
</dbReference>
<dbReference type="GO" id="GO:0015421">
    <property type="term" value="F:ABC-type oligopeptide transporter activity"/>
    <property type="evidence" value="ECO:0007669"/>
    <property type="project" value="TreeGrafter"/>
</dbReference>
<dbReference type="InterPro" id="IPR027417">
    <property type="entry name" value="P-loop_NTPase"/>
</dbReference>
<keyword evidence="5 7" id="KW-1133">Transmembrane helix</keyword>
<dbReference type="SMART" id="SM00382">
    <property type="entry name" value="AAA"/>
    <property type="match status" value="1"/>
</dbReference>
<evidence type="ECO:0000259" key="9">
    <source>
        <dbReference type="PROSITE" id="PS50929"/>
    </source>
</evidence>
<keyword evidence="6 7" id="KW-0472">Membrane</keyword>
<dbReference type="FunFam" id="3.40.50.300:FF:000218">
    <property type="entry name" value="Multidrug ABC transporter ATP-binding protein"/>
    <property type="match status" value="1"/>
</dbReference>
<evidence type="ECO:0000256" key="7">
    <source>
        <dbReference type="SAM" id="Phobius"/>
    </source>
</evidence>
<evidence type="ECO:0000256" key="6">
    <source>
        <dbReference type="ARBA" id="ARBA00023136"/>
    </source>
</evidence>
<sequence>MPYLEERGDAKSSAGEEALTASRMVRIVGAYVRPHGLALAGFFASMLLSAGALLLLPKLMATAIVQGAQRHEWRVIVVIFGLGLVWTLAGALRNFLITWVGERVMADLRTAVFRHVLGLSPAFFEKRRTGDIISRLLTDVALLKTAVTAALPYAPRSIVMLLGSLIVMLVMDPAMTLLVVLLVPFLVLLWRSVGKEIRRLARETQDRLADLGAVVEESINGIRTVQSYQSESRVGAIYENLVRSGLQLTYRRLRLGMGMSVATGVIVFLLIAGMLRLGFHQIHSGMLTAAQLTAFLFYAFFAAISSASISEAWGFLQRGVGAGERVLALLNAVNPIQEPQDPVPLPAGKGQVEFRQVEFHYPTRPRHYAIQRLSCTIGAGQHVALVGPSGAGKSTLFHLLLRFYDPQAGEILLEGVPLTRLSMQELRSAFAVVSQEPVIFSASARENILLGRPSATETEVMEAAQAAHAWEFLRTLPEGLDTQLGERGITLSGGQRQRIAIARALLKDPRILLLDEATSALDSESEHAVQSALTRLGKNRTTVTIAHRLSTVRHADWILVLKDGRIVGQGKHDDLLGDCPIYARLAKHQFLTDTKAL</sequence>
<evidence type="ECO:0000313" key="10">
    <source>
        <dbReference type="EMBL" id="RNF59462.1"/>
    </source>
</evidence>
<dbReference type="PROSITE" id="PS00211">
    <property type="entry name" value="ABC_TRANSPORTER_1"/>
    <property type="match status" value="1"/>
</dbReference>
<evidence type="ECO:0000256" key="3">
    <source>
        <dbReference type="ARBA" id="ARBA00022741"/>
    </source>
</evidence>
<feature type="domain" description="ABC transmembrane type-1" evidence="9">
    <location>
        <begin position="37"/>
        <end position="318"/>
    </location>
</feature>
<reference evidence="10" key="1">
    <citation type="submission" date="2018-10" db="EMBL/GenBank/DDBJ databases">
        <title>Acidithiobacillus sulfuriphilus sp. nov.: an extremely acidophilic sulfur-oxidizing chemolithotroph isolated from a neutral pH environment.</title>
        <authorList>
            <person name="Falagan C."/>
            <person name="Moya-Beltran A."/>
            <person name="Quatrini R."/>
            <person name="Johnson D.B."/>
        </authorList>
    </citation>
    <scope>NUCLEOTIDE SEQUENCE [LARGE SCALE GENOMIC DNA]</scope>
    <source>
        <strain evidence="10">CJ-2</strain>
    </source>
</reference>
<dbReference type="EMBL" id="RIZI01000185">
    <property type="protein sequence ID" value="RNF59462.1"/>
    <property type="molecule type" value="Genomic_DNA"/>
</dbReference>
<dbReference type="AlphaFoldDB" id="A0A3M8QVH8"/>
<evidence type="ECO:0000256" key="2">
    <source>
        <dbReference type="ARBA" id="ARBA00022692"/>
    </source>
</evidence>
<keyword evidence="2 7" id="KW-0812">Transmembrane</keyword>
<dbReference type="RefSeq" id="WP_123105087.1">
    <property type="nucleotide sequence ID" value="NZ_CP127527.1"/>
</dbReference>
<dbReference type="Gene3D" id="3.40.50.300">
    <property type="entry name" value="P-loop containing nucleotide triphosphate hydrolases"/>
    <property type="match status" value="1"/>
</dbReference>
<dbReference type="InterPro" id="IPR017871">
    <property type="entry name" value="ABC_transporter-like_CS"/>
</dbReference>
<dbReference type="InterPro" id="IPR039421">
    <property type="entry name" value="Type_1_exporter"/>
</dbReference>
<name>A0A3M8QVH8_9PROT</name>
<dbReference type="InterPro" id="IPR003439">
    <property type="entry name" value="ABC_transporter-like_ATP-bd"/>
</dbReference>
<feature type="transmembrane region" description="Helical" evidence="7">
    <location>
        <begin position="36"/>
        <end position="56"/>
    </location>
</feature>
<dbReference type="InterPro" id="IPR036640">
    <property type="entry name" value="ABC1_TM_sf"/>
</dbReference>
<dbReference type="InterPro" id="IPR011527">
    <property type="entry name" value="ABC1_TM_dom"/>
</dbReference>
<dbReference type="GO" id="GO:0016887">
    <property type="term" value="F:ATP hydrolysis activity"/>
    <property type="evidence" value="ECO:0007669"/>
    <property type="project" value="InterPro"/>
</dbReference>
<dbReference type="GO" id="GO:0005886">
    <property type="term" value="C:plasma membrane"/>
    <property type="evidence" value="ECO:0007669"/>
    <property type="project" value="UniProtKB-SubCell"/>
</dbReference>
<feature type="transmembrane region" description="Helical" evidence="7">
    <location>
        <begin position="295"/>
        <end position="316"/>
    </location>
</feature>
<evidence type="ECO:0000259" key="8">
    <source>
        <dbReference type="PROSITE" id="PS50893"/>
    </source>
</evidence>
<protein>
    <submittedName>
        <fullName evidence="10">ATP-binding cassette domain-containing protein</fullName>
    </submittedName>
</protein>
<feature type="domain" description="ABC transporter" evidence="8">
    <location>
        <begin position="352"/>
        <end position="588"/>
    </location>
</feature>
<dbReference type="Pfam" id="PF00005">
    <property type="entry name" value="ABC_tran"/>
    <property type="match status" value="1"/>
</dbReference>
<dbReference type="SUPFAM" id="SSF90123">
    <property type="entry name" value="ABC transporter transmembrane region"/>
    <property type="match status" value="1"/>
</dbReference>
<gene>
    <name evidence="10" type="ORF">EC580_11250</name>
</gene>
<proteinExistence type="predicted"/>
<dbReference type="PROSITE" id="PS50893">
    <property type="entry name" value="ABC_TRANSPORTER_2"/>
    <property type="match status" value="1"/>
</dbReference>